<dbReference type="AlphaFoldDB" id="A0A066WVX3"/>
<dbReference type="STRING" id="1492738.FEM21_17000"/>
<accession>A0A066WVX3</accession>
<keyword evidence="1" id="KW-1133">Transmembrane helix</keyword>
<dbReference type="EMBL" id="JNCA01000016">
    <property type="protein sequence ID" value="KDN55109.1"/>
    <property type="molecule type" value="Genomic_DNA"/>
</dbReference>
<feature type="transmembrane region" description="Helical" evidence="1">
    <location>
        <begin position="33"/>
        <end position="52"/>
    </location>
</feature>
<name>A0A066WVX3_9FLAO</name>
<evidence type="ECO:0000256" key="1">
    <source>
        <dbReference type="SAM" id="Phobius"/>
    </source>
</evidence>
<comment type="caution">
    <text evidence="2">The sequence shown here is derived from an EMBL/GenBank/DDBJ whole genome shotgun (WGS) entry which is preliminary data.</text>
</comment>
<evidence type="ECO:0000313" key="2">
    <source>
        <dbReference type="EMBL" id="KDN55109.1"/>
    </source>
</evidence>
<protein>
    <submittedName>
        <fullName evidence="2">Uncharacterized protein</fullName>
    </submittedName>
</protein>
<dbReference type="Proteomes" id="UP000027064">
    <property type="component" value="Unassembled WGS sequence"/>
</dbReference>
<proteinExistence type="predicted"/>
<gene>
    <name evidence="2" type="ORF">FEM21_17000</name>
</gene>
<dbReference type="PATRIC" id="fig|1492738.3.peg.1687"/>
<sequence>MTYFNFIILVVNFIKFEAVKAHKSMKISISKSIFLLFSFGVFFLFSCSRQLLDVKNQTYKSYNRNSEKGYVVSFDLNNTTAVPKSVVINGIIQDISAANKIANTYQVNVIAQTTVIHGYQVKLEEKENGIYFKKDSKVFFQPVKFKLITDK</sequence>
<keyword evidence="1" id="KW-0812">Transmembrane</keyword>
<dbReference type="eggNOG" id="ENOG503112E">
    <property type="taxonomic scope" value="Bacteria"/>
</dbReference>
<reference evidence="2 3" key="1">
    <citation type="submission" date="2014-05" db="EMBL/GenBank/DDBJ databases">
        <title>Genome Sequence of Flavobacterium sp. EM1321.</title>
        <authorList>
            <person name="Shin S.-K."/>
            <person name="Yi H."/>
        </authorList>
    </citation>
    <scope>NUCLEOTIDE SEQUENCE [LARGE SCALE GENOMIC DNA]</scope>
    <source>
        <strain evidence="2 3">EM1321</strain>
    </source>
</reference>
<evidence type="ECO:0000313" key="3">
    <source>
        <dbReference type="Proteomes" id="UP000027064"/>
    </source>
</evidence>
<keyword evidence="3" id="KW-1185">Reference proteome</keyword>
<keyword evidence="1" id="KW-0472">Membrane</keyword>
<organism evidence="2 3">
    <name type="scientific">Flavobacterium seoulense</name>
    <dbReference type="NCBI Taxonomy" id="1492738"/>
    <lineage>
        <taxon>Bacteria</taxon>
        <taxon>Pseudomonadati</taxon>
        <taxon>Bacteroidota</taxon>
        <taxon>Flavobacteriia</taxon>
        <taxon>Flavobacteriales</taxon>
        <taxon>Flavobacteriaceae</taxon>
        <taxon>Flavobacterium</taxon>
    </lineage>
</organism>